<dbReference type="AlphaFoldDB" id="A0A6N4RBB1"/>
<sequence>MWRVLALTVLVAGLLPVAWGQAQSQSKAVTEIETVIAAQKDKVGAILLQQQRSLADGCGTLAILMPSAVTVYEPLQMQSGKPVKGSWQVRYAVDACGMAQLRNIAMDVVNGNIALAEMVPGDTLTDRALQKDVLKSFDMAAEVAMPKCVGNPVIRETRVQIHPNGADDVWQELWIGRMCGRDVGQIVKFMPNAKGTTFRMSLPKATLAK</sequence>
<gene>
    <name evidence="2" type="ORF">DI628_01350</name>
</gene>
<evidence type="ECO:0000313" key="3">
    <source>
        <dbReference type="Proteomes" id="UP000320948"/>
    </source>
</evidence>
<dbReference type="EMBL" id="VAFM01000001">
    <property type="protein sequence ID" value="TKW61305.1"/>
    <property type="molecule type" value="Genomic_DNA"/>
</dbReference>
<evidence type="ECO:0000256" key="1">
    <source>
        <dbReference type="SAM" id="SignalP"/>
    </source>
</evidence>
<evidence type="ECO:0000313" key="2">
    <source>
        <dbReference type="EMBL" id="TKW61305.1"/>
    </source>
</evidence>
<protein>
    <submittedName>
        <fullName evidence="2">Uncharacterized protein</fullName>
    </submittedName>
</protein>
<feature type="chain" id="PRO_5026958375" evidence="1">
    <location>
        <begin position="23"/>
        <end position="209"/>
    </location>
</feature>
<dbReference type="Proteomes" id="UP000320948">
    <property type="component" value="Unassembled WGS sequence"/>
</dbReference>
<keyword evidence="1" id="KW-0732">Signal</keyword>
<feature type="signal peptide" evidence="1">
    <location>
        <begin position="1"/>
        <end position="22"/>
    </location>
</feature>
<organism evidence="2 3">
    <name type="scientific">Blastochloris viridis</name>
    <name type="common">Rhodopseudomonas viridis</name>
    <dbReference type="NCBI Taxonomy" id="1079"/>
    <lineage>
        <taxon>Bacteria</taxon>
        <taxon>Pseudomonadati</taxon>
        <taxon>Pseudomonadota</taxon>
        <taxon>Alphaproteobacteria</taxon>
        <taxon>Hyphomicrobiales</taxon>
        <taxon>Blastochloridaceae</taxon>
        <taxon>Blastochloris</taxon>
    </lineage>
</organism>
<name>A0A6N4RBB1_BLAVI</name>
<proteinExistence type="predicted"/>
<reference evidence="2 3" key="1">
    <citation type="journal article" date="2017" name="Nat. Commun.">
        <title>In situ click chemistry generation of cyclooxygenase-2 inhibitors.</title>
        <authorList>
            <person name="Bhardwaj A."/>
            <person name="Kaur J."/>
            <person name="Wuest M."/>
            <person name="Wuest F."/>
        </authorList>
    </citation>
    <scope>NUCLEOTIDE SEQUENCE [LARGE SCALE GENOMIC DNA]</scope>
    <source>
        <strain evidence="2">S2_018_000_R2_106</strain>
    </source>
</reference>
<accession>A0A6N4RBB1</accession>
<comment type="caution">
    <text evidence="2">The sequence shown here is derived from an EMBL/GenBank/DDBJ whole genome shotgun (WGS) entry which is preliminary data.</text>
</comment>